<keyword evidence="2 5" id="KW-0378">Hydrolase</keyword>
<protein>
    <submittedName>
        <fullName evidence="5">Alpha/beta hydrolase</fullName>
    </submittedName>
</protein>
<feature type="region of interest" description="Disordered" evidence="3">
    <location>
        <begin position="1"/>
        <end position="23"/>
    </location>
</feature>
<dbReference type="AlphaFoldDB" id="A0ABD6BQ53"/>
<dbReference type="Proteomes" id="UP001597139">
    <property type="component" value="Unassembled WGS sequence"/>
</dbReference>
<sequence length="222" mass="23681">MTDGPTVGGDGPHAGQPIKTAGAPKEAADAALVLLHGRGARPGSVLDMADELGRSGVAHIAPEAYHNTWYPNSFMADRGANQPHLDSALRAVDDAVELAREAGIPDERIVVTGFSQGACLASEYVYRNPQRYGGLAALSGGLIGADGTEWPDAAEEDFDGMPALFGCSDEDPHIPESRVHESADAYERRGADVSKRLYEGMGHRINEDEMDWLRDTLDGLLK</sequence>
<evidence type="ECO:0000313" key="5">
    <source>
        <dbReference type="EMBL" id="MFD1567222.1"/>
    </source>
</evidence>
<evidence type="ECO:0000313" key="6">
    <source>
        <dbReference type="Proteomes" id="UP001597139"/>
    </source>
</evidence>
<dbReference type="SUPFAM" id="SSF53474">
    <property type="entry name" value="alpha/beta-Hydrolases"/>
    <property type="match status" value="1"/>
</dbReference>
<dbReference type="PANTHER" id="PTHR10655:SF17">
    <property type="entry name" value="LYSOPHOSPHOLIPASE-LIKE PROTEIN 1"/>
    <property type="match status" value="1"/>
</dbReference>
<evidence type="ECO:0000256" key="1">
    <source>
        <dbReference type="ARBA" id="ARBA00006499"/>
    </source>
</evidence>
<dbReference type="Pfam" id="PF02230">
    <property type="entry name" value="Abhydrolase_2"/>
    <property type="match status" value="1"/>
</dbReference>
<dbReference type="InterPro" id="IPR029058">
    <property type="entry name" value="AB_hydrolase_fold"/>
</dbReference>
<dbReference type="PANTHER" id="PTHR10655">
    <property type="entry name" value="LYSOPHOSPHOLIPASE-RELATED"/>
    <property type="match status" value="1"/>
</dbReference>
<dbReference type="Gene3D" id="3.40.50.1820">
    <property type="entry name" value="alpha/beta hydrolase"/>
    <property type="match status" value="1"/>
</dbReference>
<accession>A0ABD6BQ53</accession>
<dbReference type="EMBL" id="JBHUCZ010000003">
    <property type="protein sequence ID" value="MFD1567222.1"/>
    <property type="molecule type" value="Genomic_DNA"/>
</dbReference>
<proteinExistence type="inferred from homology"/>
<gene>
    <name evidence="5" type="ORF">ACFSAU_06930</name>
</gene>
<comment type="similarity">
    <text evidence="1">Belongs to the AB hydrolase superfamily. AB hydrolase 2 family.</text>
</comment>
<evidence type="ECO:0000259" key="4">
    <source>
        <dbReference type="Pfam" id="PF02230"/>
    </source>
</evidence>
<organism evidence="5 6">
    <name type="scientific">Halolamina litorea</name>
    <dbReference type="NCBI Taxonomy" id="1515593"/>
    <lineage>
        <taxon>Archaea</taxon>
        <taxon>Methanobacteriati</taxon>
        <taxon>Methanobacteriota</taxon>
        <taxon>Stenosarchaea group</taxon>
        <taxon>Halobacteria</taxon>
        <taxon>Halobacteriales</taxon>
        <taxon>Haloferacaceae</taxon>
    </lineage>
</organism>
<keyword evidence="6" id="KW-1185">Reference proteome</keyword>
<name>A0ABD6BQ53_9EURY</name>
<feature type="domain" description="Phospholipase/carboxylesterase/thioesterase" evidence="4">
    <location>
        <begin position="23"/>
        <end position="217"/>
    </location>
</feature>
<dbReference type="InterPro" id="IPR050565">
    <property type="entry name" value="LYPA1-2/EST-like"/>
</dbReference>
<dbReference type="InterPro" id="IPR003140">
    <property type="entry name" value="PLipase/COase/thioEstase"/>
</dbReference>
<dbReference type="RefSeq" id="WP_267646192.1">
    <property type="nucleotide sequence ID" value="NZ_JANHGR010000001.1"/>
</dbReference>
<feature type="compositionally biased region" description="Gly residues" evidence="3">
    <location>
        <begin position="1"/>
        <end position="12"/>
    </location>
</feature>
<evidence type="ECO:0000256" key="3">
    <source>
        <dbReference type="SAM" id="MobiDB-lite"/>
    </source>
</evidence>
<comment type="caution">
    <text evidence="5">The sequence shown here is derived from an EMBL/GenBank/DDBJ whole genome shotgun (WGS) entry which is preliminary data.</text>
</comment>
<dbReference type="GO" id="GO:0016787">
    <property type="term" value="F:hydrolase activity"/>
    <property type="evidence" value="ECO:0007669"/>
    <property type="project" value="UniProtKB-KW"/>
</dbReference>
<reference evidence="5 6" key="1">
    <citation type="journal article" date="2019" name="Int. J. Syst. Evol. Microbiol.">
        <title>The Global Catalogue of Microorganisms (GCM) 10K type strain sequencing project: providing services to taxonomists for standard genome sequencing and annotation.</title>
        <authorList>
            <consortium name="The Broad Institute Genomics Platform"/>
            <consortium name="The Broad Institute Genome Sequencing Center for Infectious Disease"/>
            <person name="Wu L."/>
            <person name="Ma J."/>
        </authorList>
    </citation>
    <scope>NUCLEOTIDE SEQUENCE [LARGE SCALE GENOMIC DNA]</scope>
    <source>
        <strain evidence="5 6">CGMCC 1.12859</strain>
    </source>
</reference>
<evidence type="ECO:0000256" key="2">
    <source>
        <dbReference type="ARBA" id="ARBA00022801"/>
    </source>
</evidence>